<feature type="domain" description="Chitin-binding type-4" evidence="3">
    <location>
        <begin position="68"/>
        <end position="209"/>
    </location>
</feature>
<accession>A0ABD3VMS9</accession>
<dbReference type="PROSITE" id="PS51257">
    <property type="entry name" value="PROKAR_LIPOPROTEIN"/>
    <property type="match status" value="1"/>
</dbReference>
<evidence type="ECO:0000313" key="5">
    <source>
        <dbReference type="Proteomes" id="UP001634394"/>
    </source>
</evidence>
<dbReference type="Proteomes" id="UP001634394">
    <property type="component" value="Unassembled WGS sequence"/>
</dbReference>
<feature type="region of interest" description="Disordered" evidence="1">
    <location>
        <begin position="494"/>
        <end position="513"/>
    </location>
</feature>
<dbReference type="InterPro" id="IPR004302">
    <property type="entry name" value="Cellulose/chitin-bd_N"/>
</dbReference>
<dbReference type="Pfam" id="PF03067">
    <property type="entry name" value="LPMO_10"/>
    <property type="match status" value="1"/>
</dbReference>
<sequence>MRIGYICLFLAVLACVFVEEVGGSAFLLDPPGRSALWNFQIRAPVNYNYMSLNCGGKLVERLDNGTVTCGLCGDDIDGPQENLFGGKYVSRVIFSRFYHEGDVVEFRVWNNNPERGWYEFRLCQNGDVLTQQCLDQNLLFLPEVNDTYYPVRDGTGPRTIKVKLPNGVICNHCVIQWRFHTATEFGCTKDFWCGPGFGPQPEYYNCADVVIGRNGSVKPPTVEDPVFNTLDYGSSYDTEHNHTTSTPAPTNLTTTTEPVFSTDPIEIGGSTSRPGGFIWGGRDNRVGLPWWILLIPFLFARRVEPVVRWYTYPVYPVIPISGQTNVDQLGTIGIQYGTVGNGLSSNLVPVGVSRLNTPLINAYPQKGTFVGPQPNLYGNNVNYIPNSAYASSGTYYNNIGQISGGSPGGIYYNNIGQISGGSPGGIYYNKVGQISGGSFYPNIPANNYGNQIGNTIPAGWNNNLGNNNFYNNGRGPEGVMIDKSQFNMNPGMSQGKPLDGGFSTEKKSEPLSGSNVHSLYQGLLTYSATQNKLPQQATDKTFNVNRQDFNGGGGNLKDSANLNNANQKFNFGNVNPNLNPNNAGFIPTAGNQNSNFDNTNFNQNFFLNPSNDGFIPNSGNQNLVLGNTNLNPNFKANVANLVPTNTNIMSGYSQTNGLPLVN</sequence>
<evidence type="ECO:0000313" key="4">
    <source>
        <dbReference type="EMBL" id="KAL3862606.1"/>
    </source>
</evidence>
<proteinExistence type="predicted"/>
<keyword evidence="5" id="KW-1185">Reference proteome</keyword>
<dbReference type="AlphaFoldDB" id="A0ABD3VMS9"/>
<organism evidence="4 5">
    <name type="scientific">Sinanodonta woodiana</name>
    <name type="common">Chinese pond mussel</name>
    <name type="synonym">Anodonta woodiana</name>
    <dbReference type="NCBI Taxonomy" id="1069815"/>
    <lineage>
        <taxon>Eukaryota</taxon>
        <taxon>Metazoa</taxon>
        <taxon>Spiralia</taxon>
        <taxon>Lophotrochozoa</taxon>
        <taxon>Mollusca</taxon>
        <taxon>Bivalvia</taxon>
        <taxon>Autobranchia</taxon>
        <taxon>Heteroconchia</taxon>
        <taxon>Palaeoheterodonta</taxon>
        <taxon>Unionida</taxon>
        <taxon>Unionoidea</taxon>
        <taxon>Unionidae</taxon>
        <taxon>Unioninae</taxon>
        <taxon>Sinanodonta</taxon>
    </lineage>
</organism>
<feature type="signal peptide" evidence="2">
    <location>
        <begin position="1"/>
        <end position="23"/>
    </location>
</feature>
<reference evidence="4 5" key="1">
    <citation type="submission" date="2024-11" db="EMBL/GenBank/DDBJ databases">
        <title>Chromosome-level genome assembly of the freshwater bivalve Anodonta woodiana.</title>
        <authorList>
            <person name="Chen X."/>
        </authorList>
    </citation>
    <scope>NUCLEOTIDE SEQUENCE [LARGE SCALE GENOMIC DNA]</scope>
    <source>
        <strain evidence="4">MN2024</strain>
        <tissue evidence="4">Gills</tissue>
    </source>
</reference>
<name>A0ABD3VMS9_SINWO</name>
<gene>
    <name evidence="4" type="ORF">ACJMK2_008563</name>
</gene>
<evidence type="ECO:0000259" key="3">
    <source>
        <dbReference type="Pfam" id="PF03067"/>
    </source>
</evidence>
<keyword evidence="2" id="KW-0732">Signal</keyword>
<feature type="chain" id="PRO_5044765497" description="Chitin-binding type-4 domain-containing protein" evidence="2">
    <location>
        <begin position="24"/>
        <end position="662"/>
    </location>
</feature>
<protein>
    <recommendedName>
        <fullName evidence="3">Chitin-binding type-4 domain-containing protein</fullName>
    </recommendedName>
</protein>
<comment type="caution">
    <text evidence="4">The sequence shown here is derived from an EMBL/GenBank/DDBJ whole genome shotgun (WGS) entry which is preliminary data.</text>
</comment>
<dbReference type="EMBL" id="JBJQND010000011">
    <property type="protein sequence ID" value="KAL3862606.1"/>
    <property type="molecule type" value="Genomic_DNA"/>
</dbReference>
<evidence type="ECO:0000256" key="1">
    <source>
        <dbReference type="SAM" id="MobiDB-lite"/>
    </source>
</evidence>
<evidence type="ECO:0000256" key="2">
    <source>
        <dbReference type="SAM" id="SignalP"/>
    </source>
</evidence>